<dbReference type="KEGG" id="tper:IWA51_11935"/>
<dbReference type="Proteomes" id="UP000595224">
    <property type="component" value="Chromosome"/>
</dbReference>
<keyword evidence="2" id="KW-1185">Reference proteome</keyword>
<proteinExistence type="predicted"/>
<protein>
    <submittedName>
        <fullName evidence="1">Uncharacterized protein</fullName>
    </submittedName>
</protein>
<gene>
    <name evidence="1" type="ORF">IWA51_11935</name>
</gene>
<dbReference type="RefSeq" id="WP_198442559.1">
    <property type="nucleotide sequence ID" value="NZ_CBCSHE010000005.1"/>
</dbReference>
<evidence type="ECO:0000313" key="2">
    <source>
        <dbReference type="Proteomes" id="UP000595224"/>
    </source>
</evidence>
<reference evidence="1 2" key="1">
    <citation type="submission" date="2020-11" db="EMBL/GenBank/DDBJ databases">
        <title>Treponema Peruensis nv. sp., first commensal Treponema isolated from human feces.</title>
        <authorList>
            <person name="Belkhou C."/>
            <person name="Raes J."/>
        </authorList>
    </citation>
    <scope>NUCLEOTIDE SEQUENCE [LARGE SCALE GENOMIC DNA]</scope>
    <source>
        <strain evidence="1 2">RCC2812</strain>
    </source>
</reference>
<dbReference type="AlphaFoldDB" id="A0A7T3RD67"/>
<evidence type="ECO:0000313" key="1">
    <source>
        <dbReference type="EMBL" id="QQA00944.1"/>
    </source>
</evidence>
<dbReference type="EMBL" id="CP064936">
    <property type="protein sequence ID" value="QQA00944.1"/>
    <property type="molecule type" value="Genomic_DNA"/>
</dbReference>
<accession>A0A7T3RD67</accession>
<sequence>MEDFNQQIIPAAADKERWFDTTALPKIQEAYRLHLSCVRNLFDALVKRSLITPDPYKNDKKISDITRIEDTEFNDNEKSIILGKRLSDYESLIDFVCNYMRFSISQLGMEKIRKLLELNNTFAWNALSENSAKPNTKALAAVLTSLKTGATPLTLSLIKDSVAKTVTAFSEINATLKQLTEFQKERYKIDVRKNVLGSEQFNKEAAYSSTTAFITETKRLFASLMPKRSFVADLIGEIAAEETAPDKEARQKKLLDMMTVSENKVQKKVEKVNTHDILMEAVRVMGTLSESYDLIFEKICINHDVLESEHNTLGDKFMRFIRKLFGIAEPPVDYEVILTDKKTEAKRGEVIHFKEFKESLMKRARYYASFSVRHTPGFNRISSQPDETILDFLNKHIIENNHLLALLGALDEFFKDTVHQSDRSRIKGIKMELTTLKNIMVKVNQHRVEYTSYIEEQNQMRKLGIIEGE</sequence>
<organism evidence="1 2">
    <name type="scientific">Treponema peruense</name>
    <dbReference type="NCBI Taxonomy" id="2787628"/>
    <lineage>
        <taxon>Bacteria</taxon>
        <taxon>Pseudomonadati</taxon>
        <taxon>Spirochaetota</taxon>
        <taxon>Spirochaetia</taxon>
        <taxon>Spirochaetales</taxon>
        <taxon>Treponemataceae</taxon>
        <taxon>Treponema</taxon>
    </lineage>
</organism>
<name>A0A7T3RD67_9SPIR</name>